<evidence type="ECO:0000313" key="2">
    <source>
        <dbReference type="EMBL" id="KAJ8556256.1"/>
    </source>
</evidence>
<sequence length="145" mass="16201">MGGLLTVAVSSTSTFIVQPQISIYIFQNASKKTTSTTSGKITVPAPTNSCQQKTTRITRSQTKKVDKLVKNIKTRTKTYGRPEKAQVSLKLADEDEHDSAKVGKKMRKVKNIAEGSSFAITKEERISNQCKFKERKFHLKEKSYG</sequence>
<name>A0A9Q1MBP2_9SOLA</name>
<evidence type="ECO:0000313" key="3">
    <source>
        <dbReference type="Proteomes" id="UP001152561"/>
    </source>
</evidence>
<dbReference type="EMBL" id="JAJAGQ010000008">
    <property type="protein sequence ID" value="KAJ8556256.1"/>
    <property type="molecule type" value="Genomic_DNA"/>
</dbReference>
<dbReference type="AlphaFoldDB" id="A0A9Q1MBP2"/>
<dbReference type="Proteomes" id="UP001152561">
    <property type="component" value="Unassembled WGS sequence"/>
</dbReference>
<organism evidence="2 3">
    <name type="scientific">Anisodus acutangulus</name>
    <dbReference type="NCBI Taxonomy" id="402998"/>
    <lineage>
        <taxon>Eukaryota</taxon>
        <taxon>Viridiplantae</taxon>
        <taxon>Streptophyta</taxon>
        <taxon>Embryophyta</taxon>
        <taxon>Tracheophyta</taxon>
        <taxon>Spermatophyta</taxon>
        <taxon>Magnoliopsida</taxon>
        <taxon>eudicotyledons</taxon>
        <taxon>Gunneridae</taxon>
        <taxon>Pentapetalae</taxon>
        <taxon>asterids</taxon>
        <taxon>lamiids</taxon>
        <taxon>Solanales</taxon>
        <taxon>Solanaceae</taxon>
        <taxon>Solanoideae</taxon>
        <taxon>Hyoscyameae</taxon>
        <taxon>Anisodus</taxon>
    </lineage>
</organism>
<accession>A0A9Q1MBP2</accession>
<reference evidence="3" key="1">
    <citation type="journal article" date="2023" name="Proc. Natl. Acad. Sci. U.S.A.">
        <title>Genomic and structural basis for evolution of tropane alkaloid biosynthesis.</title>
        <authorList>
            <person name="Wanga Y.-J."/>
            <person name="Taina T."/>
            <person name="Yua J.-Y."/>
            <person name="Lia J."/>
            <person name="Xua B."/>
            <person name="Chenc J."/>
            <person name="D'Auriad J.C."/>
            <person name="Huanga J.-P."/>
            <person name="Huanga S.-X."/>
        </authorList>
    </citation>
    <scope>NUCLEOTIDE SEQUENCE [LARGE SCALE GENOMIC DNA]</scope>
    <source>
        <strain evidence="3">cv. KIB-2019</strain>
    </source>
</reference>
<proteinExistence type="predicted"/>
<feature type="region of interest" description="Disordered" evidence="1">
    <location>
        <begin position="76"/>
        <end position="103"/>
    </location>
</feature>
<keyword evidence="3" id="KW-1185">Reference proteome</keyword>
<protein>
    <submittedName>
        <fullName evidence="2">Uncharacterized protein</fullName>
    </submittedName>
</protein>
<comment type="caution">
    <text evidence="2">The sequence shown here is derived from an EMBL/GenBank/DDBJ whole genome shotgun (WGS) entry which is preliminary data.</text>
</comment>
<feature type="compositionally biased region" description="Polar residues" evidence="1">
    <location>
        <begin position="45"/>
        <end position="60"/>
    </location>
</feature>
<gene>
    <name evidence="2" type="ORF">K7X08_023014</name>
</gene>
<evidence type="ECO:0000256" key="1">
    <source>
        <dbReference type="SAM" id="MobiDB-lite"/>
    </source>
</evidence>
<feature type="region of interest" description="Disordered" evidence="1">
    <location>
        <begin position="35"/>
        <end position="62"/>
    </location>
</feature>